<feature type="domain" description="PPC89 centrosome localisation" evidence="6">
    <location>
        <begin position="463"/>
        <end position="527"/>
    </location>
</feature>
<feature type="compositionally biased region" description="Basic and acidic residues" evidence="4">
    <location>
        <begin position="585"/>
        <end position="601"/>
    </location>
</feature>
<evidence type="ECO:0000256" key="3">
    <source>
        <dbReference type="ARBA" id="ARBA00023212"/>
    </source>
</evidence>
<dbReference type="InterPro" id="IPR025925">
    <property type="entry name" value="PPC89_CLD"/>
</dbReference>
<dbReference type="InterPro" id="IPR024957">
    <property type="entry name" value="Cep57_MT-bd_dom"/>
</dbReference>
<evidence type="ECO:0000313" key="7">
    <source>
        <dbReference type="EMBL" id="KAL2040224.1"/>
    </source>
</evidence>
<keyword evidence="8" id="KW-1185">Reference proteome</keyword>
<dbReference type="Pfam" id="PF06657">
    <property type="entry name" value="Cep57_MT_bd"/>
    <property type="match status" value="1"/>
</dbReference>
<evidence type="ECO:0000259" key="5">
    <source>
        <dbReference type="Pfam" id="PF06657"/>
    </source>
</evidence>
<evidence type="ECO:0000256" key="4">
    <source>
        <dbReference type="SAM" id="MobiDB-lite"/>
    </source>
</evidence>
<keyword evidence="2" id="KW-0963">Cytoplasm</keyword>
<feature type="compositionally biased region" description="Basic and acidic residues" evidence="4">
    <location>
        <begin position="242"/>
        <end position="256"/>
    </location>
</feature>
<organism evidence="7 8">
    <name type="scientific">Stereocaulon virgatum</name>
    <dbReference type="NCBI Taxonomy" id="373712"/>
    <lineage>
        <taxon>Eukaryota</taxon>
        <taxon>Fungi</taxon>
        <taxon>Dikarya</taxon>
        <taxon>Ascomycota</taxon>
        <taxon>Pezizomycotina</taxon>
        <taxon>Lecanoromycetes</taxon>
        <taxon>OSLEUM clade</taxon>
        <taxon>Lecanoromycetidae</taxon>
        <taxon>Lecanorales</taxon>
        <taxon>Lecanorineae</taxon>
        <taxon>Stereocaulaceae</taxon>
        <taxon>Stereocaulon</taxon>
    </lineage>
</organism>
<evidence type="ECO:0000259" key="6">
    <source>
        <dbReference type="Pfam" id="PF14197"/>
    </source>
</evidence>
<feature type="compositionally biased region" description="Basic and acidic residues" evidence="4">
    <location>
        <begin position="216"/>
        <end position="234"/>
    </location>
</feature>
<dbReference type="InterPro" id="IPR051756">
    <property type="entry name" value="Centrosomal_MT-associated"/>
</dbReference>
<feature type="region of interest" description="Disordered" evidence="4">
    <location>
        <begin position="646"/>
        <end position="685"/>
    </location>
</feature>
<keyword evidence="3" id="KW-0206">Cytoskeleton</keyword>
<feature type="domain" description="Cep57 centrosome microtubule-binding" evidence="5">
    <location>
        <begin position="965"/>
        <end position="1041"/>
    </location>
</feature>
<evidence type="ECO:0008006" key="9">
    <source>
        <dbReference type="Google" id="ProtNLM"/>
    </source>
</evidence>
<feature type="region of interest" description="Disordered" evidence="4">
    <location>
        <begin position="778"/>
        <end position="799"/>
    </location>
</feature>
<protein>
    <recommendedName>
        <fullName evidence="9">Cep57 centrosome microtubule-binding domain-containing protein</fullName>
    </recommendedName>
</protein>
<proteinExistence type="predicted"/>
<feature type="compositionally biased region" description="Polar residues" evidence="4">
    <location>
        <begin position="1"/>
        <end position="10"/>
    </location>
</feature>
<dbReference type="PANTHER" id="PTHR19336:SF9">
    <property type="entry name" value="SPINDLE POLE BODY PROTEIN PPC89"/>
    <property type="match status" value="1"/>
</dbReference>
<feature type="compositionally biased region" description="Basic and acidic residues" evidence="4">
    <location>
        <begin position="1075"/>
        <end position="1089"/>
    </location>
</feature>
<dbReference type="Pfam" id="PF14197">
    <property type="entry name" value="Cep57_CLD_2"/>
    <property type="match status" value="1"/>
</dbReference>
<evidence type="ECO:0000256" key="2">
    <source>
        <dbReference type="ARBA" id="ARBA00022490"/>
    </source>
</evidence>
<reference evidence="7 8" key="1">
    <citation type="submission" date="2024-09" db="EMBL/GenBank/DDBJ databases">
        <title>Rethinking Asexuality: The Enigmatic Case of Functional Sexual Genes in Lepraria (Stereocaulaceae).</title>
        <authorList>
            <person name="Doellman M."/>
            <person name="Sun Y."/>
            <person name="Barcenas-Pena A."/>
            <person name="Lumbsch H.T."/>
            <person name="Grewe F."/>
        </authorList>
    </citation>
    <scope>NUCLEOTIDE SEQUENCE [LARGE SCALE GENOMIC DNA]</scope>
    <source>
        <strain evidence="7 8">Mercado 3170</strain>
    </source>
</reference>
<accession>A0ABR4A3Y8</accession>
<feature type="region of interest" description="Disordered" evidence="4">
    <location>
        <begin position="1075"/>
        <end position="1097"/>
    </location>
</feature>
<feature type="region of interest" description="Disordered" evidence="4">
    <location>
        <begin position="1"/>
        <end position="93"/>
    </location>
</feature>
<feature type="compositionally biased region" description="Basic and acidic residues" evidence="4">
    <location>
        <begin position="778"/>
        <end position="789"/>
    </location>
</feature>
<feature type="region of interest" description="Disordered" evidence="4">
    <location>
        <begin position="173"/>
        <end position="256"/>
    </location>
</feature>
<comment type="caution">
    <text evidence="7">The sequence shown here is derived from an EMBL/GenBank/DDBJ whole genome shotgun (WGS) entry which is preliminary data.</text>
</comment>
<feature type="compositionally biased region" description="Basic and acidic residues" evidence="4">
    <location>
        <begin position="421"/>
        <end position="431"/>
    </location>
</feature>
<name>A0ABR4A3Y8_9LECA</name>
<dbReference type="EMBL" id="JBEFKJ010000022">
    <property type="protein sequence ID" value="KAL2040224.1"/>
    <property type="molecule type" value="Genomic_DNA"/>
</dbReference>
<dbReference type="PANTHER" id="PTHR19336">
    <property type="entry name" value="UNCHARACTERIZED DUF1167"/>
    <property type="match status" value="1"/>
</dbReference>
<feature type="region of interest" description="Disordered" evidence="4">
    <location>
        <begin position="582"/>
        <end position="601"/>
    </location>
</feature>
<evidence type="ECO:0000313" key="8">
    <source>
        <dbReference type="Proteomes" id="UP001590950"/>
    </source>
</evidence>
<feature type="compositionally biased region" description="Polar residues" evidence="4">
    <location>
        <begin position="654"/>
        <end position="666"/>
    </location>
</feature>
<feature type="region of interest" description="Disordered" evidence="4">
    <location>
        <begin position="421"/>
        <end position="449"/>
    </location>
</feature>
<comment type="subcellular location">
    <subcellularLocation>
        <location evidence="1">Cytoplasm</location>
        <location evidence="1">Cytoskeleton</location>
        <location evidence="1">Microtubule organizing center</location>
    </subcellularLocation>
</comment>
<sequence length="1097" mass="122781">MAKSTSSQHRAQLLREMNKTRPASASSRRSHGAPSPQNTLSDVFDPENEAIMSTPILEDVSQKLPQLRKSAGKCRRPAPPTSPKDDGGDILDGMEWDTFALRRHFPDFTQGSESPDNSHLTEWEIGRAALIAEKAKANGEAIEYISRGDSFEGDTLDRQRHFIDGDELMYTPLLRSKQSSNKTNDAAPGSLRRDTKIRQPSGLQKQALSPSPPPAKTKDSGSDRSRRTSGESRRTLAAMHARVRDENDKSMVEEDRPPTIDLTARNTRFTNTKSQNTAQAEVLPSKFSSAQTLMGALAPKNKALRHTTLTPTPQPTQTQQSFDIPTAPNLTELMSGVFENGQPVFSRDGKPRNSRFISVPQQGPHASQAKPPVEEIPVKMEEQHIYMNIHLLQDKVAILEKNRAELTNTIDELRQKNRVLEGKRKSEKRTSASDSALGTTDSGSGDEVRGGYRKLLIGKDRLQSSVYTLQAQLDSSNRKIATIETILKNITEERDAAISQLGVAWFTTEQLKGENQTLRSENDDLKAQIAQLNANHEKETHKMCAELERIKSVIDGQGLLHAAQESERLEVENKDLRSRMAQLSSDHHNETQKCAKDSGRLEEKVNDLESRLAQVTANYQNETRNWSAKEEAMRRMLERRAEVVKNMKDVGGLQRSNQENKNASASRSEDRQINRRHSAGKAEASVHDEVDALFDFRRNQDVANNAVKIGQQANEIDDWDNSEDAAHFTSEEKGKGKARVVQPPTNYVLKDGTSLDLTYLSFVDPKEICQLRKTLEQERVERKQREQSKRQATKGDNVATQTALFDLTTPHTQQAVPRKSSMKDLTVQSIQKDVTAQSLQKDVTERSFYHREPTEYNRRHSETSLLSIRSRRRDVDAEDMTSAFIVPDITIRNPAVDVSQVPQLTKEAQQVLDGLANHGGQNCTVCKRVVSKSKNQEHAKETVKISRPVPVSERILPATENDEDHTIRPSQAPGVALATVMKGLEDELAHLKIRLTRYQTLYNGQDPALSKRSRKSVHIKIETLLQAIDTKADQIYALYDVLEGQKQDGRMISDEEVEITLQSIGIDVGSLHLRGGEGEKQKAEKEKKNVRAPSMGS</sequence>
<dbReference type="Proteomes" id="UP001590950">
    <property type="component" value="Unassembled WGS sequence"/>
</dbReference>
<feature type="compositionally biased region" description="Polar residues" evidence="4">
    <location>
        <begin position="432"/>
        <end position="443"/>
    </location>
</feature>
<gene>
    <name evidence="7" type="ORF">N7G274_007127</name>
</gene>
<evidence type="ECO:0000256" key="1">
    <source>
        <dbReference type="ARBA" id="ARBA00004267"/>
    </source>
</evidence>